<dbReference type="AlphaFoldDB" id="W7TSQ8"/>
<evidence type="ECO:0000313" key="2">
    <source>
        <dbReference type="Proteomes" id="UP000019335"/>
    </source>
</evidence>
<evidence type="ECO:0000313" key="1">
    <source>
        <dbReference type="EMBL" id="EWM23561.1"/>
    </source>
</evidence>
<proteinExistence type="predicted"/>
<keyword evidence="2" id="KW-1185">Reference proteome</keyword>
<reference evidence="1 2" key="1">
    <citation type="journal article" date="2014" name="Mol. Plant">
        <title>Chromosome Scale Genome Assembly and Transcriptome Profiling of Nannochloropsis gaditana in Nitrogen Depletion.</title>
        <authorList>
            <person name="Corteggiani Carpinelli E."/>
            <person name="Telatin A."/>
            <person name="Vitulo N."/>
            <person name="Forcato C."/>
            <person name="D'Angelo M."/>
            <person name="Schiavon R."/>
            <person name="Vezzi A."/>
            <person name="Giacometti G.M."/>
            <person name="Morosinotto T."/>
            <person name="Valle G."/>
        </authorList>
    </citation>
    <scope>NUCLEOTIDE SEQUENCE [LARGE SCALE GENOMIC DNA]</scope>
    <source>
        <strain evidence="1 2">B-31</strain>
    </source>
</reference>
<accession>W7TSQ8</accession>
<organism evidence="1 2">
    <name type="scientific">Nannochloropsis gaditana</name>
    <dbReference type="NCBI Taxonomy" id="72520"/>
    <lineage>
        <taxon>Eukaryota</taxon>
        <taxon>Sar</taxon>
        <taxon>Stramenopiles</taxon>
        <taxon>Ochrophyta</taxon>
        <taxon>Eustigmatophyceae</taxon>
        <taxon>Eustigmatales</taxon>
        <taxon>Monodopsidaceae</taxon>
        <taxon>Nannochloropsis</taxon>
    </lineage>
</organism>
<gene>
    <name evidence="1" type="ORF">Naga_100503g3</name>
</gene>
<comment type="caution">
    <text evidence="1">The sequence shown here is derived from an EMBL/GenBank/DDBJ whole genome shotgun (WGS) entry which is preliminary data.</text>
</comment>
<dbReference type="Proteomes" id="UP000019335">
    <property type="component" value="Chromosome 16"/>
</dbReference>
<dbReference type="EMBL" id="AZIL01001573">
    <property type="protein sequence ID" value="EWM23561.1"/>
    <property type="molecule type" value="Genomic_DNA"/>
</dbReference>
<name>W7TSQ8_9STRA</name>
<sequence length="103" mass="11479">MGYPQAVPWWEQGGYFGGPIGMEGDVLHSTSRHSRQVQKYSSRTALLGEDDLFGFHFPPPWLPNLPTHPISSSFLLALLASFLQICRPLGRLPPHHGGCRCPR</sequence>
<protein>
    <submittedName>
        <fullName evidence="1">Uncharacterized protein</fullName>
    </submittedName>
</protein>